<dbReference type="Proteomes" id="UP000789508">
    <property type="component" value="Unassembled WGS sequence"/>
</dbReference>
<dbReference type="InterPro" id="IPR029063">
    <property type="entry name" value="SAM-dependent_MTases_sf"/>
</dbReference>
<dbReference type="PANTHER" id="PTHR43591:SF24">
    <property type="entry name" value="2-METHOXY-6-POLYPRENYL-1,4-BENZOQUINOL METHYLASE, MITOCHONDRIAL"/>
    <property type="match status" value="1"/>
</dbReference>
<organism evidence="3 4">
    <name type="scientific">Ambispora leptoticha</name>
    <dbReference type="NCBI Taxonomy" id="144679"/>
    <lineage>
        <taxon>Eukaryota</taxon>
        <taxon>Fungi</taxon>
        <taxon>Fungi incertae sedis</taxon>
        <taxon>Mucoromycota</taxon>
        <taxon>Glomeromycotina</taxon>
        <taxon>Glomeromycetes</taxon>
        <taxon>Archaeosporales</taxon>
        <taxon>Ambisporaceae</taxon>
        <taxon>Ambispora</taxon>
    </lineage>
</organism>
<comment type="caution">
    <text evidence="3">The sequence shown here is derived from an EMBL/GenBank/DDBJ whole genome shotgun (WGS) entry which is preliminary data.</text>
</comment>
<protein>
    <submittedName>
        <fullName evidence="3">503_t:CDS:1</fullName>
    </submittedName>
</protein>
<accession>A0A9N9BIN9</accession>
<dbReference type="Pfam" id="PF13649">
    <property type="entry name" value="Methyltransf_25"/>
    <property type="match status" value="1"/>
</dbReference>
<reference evidence="3" key="1">
    <citation type="submission" date="2021-06" db="EMBL/GenBank/DDBJ databases">
        <authorList>
            <person name="Kallberg Y."/>
            <person name="Tangrot J."/>
            <person name="Rosling A."/>
        </authorList>
    </citation>
    <scope>NUCLEOTIDE SEQUENCE</scope>
    <source>
        <strain evidence="3">FL130A</strain>
    </source>
</reference>
<name>A0A9N9BIN9_9GLOM</name>
<dbReference type="PANTHER" id="PTHR43591">
    <property type="entry name" value="METHYLTRANSFERASE"/>
    <property type="match status" value="1"/>
</dbReference>
<dbReference type="AlphaFoldDB" id="A0A9N9BIN9"/>
<dbReference type="InterPro" id="IPR041698">
    <property type="entry name" value="Methyltransf_25"/>
</dbReference>
<evidence type="ECO:0000313" key="4">
    <source>
        <dbReference type="Proteomes" id="UP000789508"/>
    </source>
</evidence>
<dbReference type="Gene3D" id="3.40.50.150">
    <property type="entry name" value="Vaccinia Virus protein VP39"/>
    <property type="match status" value="1"/>
</dbReference>
<dbReference type="CDD" id="cd02440">
    <property type="entry name" value="AdoMet_MTases"/>
    <property type="match status" value="1"/>
</dbReference>
<feature type="compositionally biased region" description="Polar residues" evidence="1">
    <location>
        <begin position="7"/>
        <end position="18"/>
    </location>
</feature>
<keyword evidence="4" id="KW-1185">Reference proteome</keyword>
<dbReference type="GO" id="GO:0008168">
    <property type="term" value="F:methyltransferase activity"/>
    <property type="evidence" value="ECO:0007669"/>
    <property type="project" value="TreeGrafter"/>
</dbReference>
<dbReference type="EMBL" id="CAJVPS010002336">
    <property type="protein sequence ID" value="CAG8565931.1"/>
    <property type="molecule type" value="Genomic_DNA"/>
</dbReference>
<sequence length="292" mass="33774">MNPEFDLSNSNSDINGSGKNKYKLPSNEQDVDRYQRLHYAWRLVWETNYSAPVGHILKNRNNVRILDVGCGSGVWLLEMASKYQNANFFGVDIVKSFPTEIKPPNVKFQKANLLDGLPYQTEDFDFIIVRNLQMEFTVTEWCDIILPELQRVLKSGGFIESNEYIWNIDGMGTAFNLLFNAWKSNYKERDIEIHIAKLLPDWLQTTTTFTNIQQETRSHPLGISGGEVAKSFQEIILNDFRTNKSRLLSQMNINSKKYDSAVTLIEQKFESDCSRDDGDCEVKLYRTWAQKI</sequence>
<feature type="domain" description="Methyltransferase" evidence="2">
    <location>
        <begin position="65"/>
        <end position="157"/>
    </location>
</feature>
<proteinExistence type="predicted"/>
<evidence type="ECO:0000313" key="3">
    <source>
        <dbReference type="EMBL" id="CAG8565931.1"/>
    </source>
</evidence>
<dbReference type="SUPFAM" id="SSF53335">
    <property type="entry name" value="S-adenosyl-L-methionine-dependent methyltransferases"/>
    <property type="match status" value="1"/>
</dbReference>
<dbReference type="OrthoDB" id="2013972at2759"/>
<evidence type="ECO:0000259" key="2">
    <source>
        <dbReference type="Pfam" id="PF13649"/>
    </source>
</evidence>
<gene>
    <name evidence="3" type="ORF">ALEPTO_LOCUS6580</name>
</gene>
<evidence type="ECO:0000256" key="1">
    <source>
        <dbReference type="SAM" id="MobiDB-lite"/>
    </source>
</evidence>
<feature type="region of interest" description="Disordered" evidence="1">
    <location>
        <begin position="1"/>
        <end position="26"/>
    </location>
</feature>